<keyword evidence="2" id="KW-0460">Magnesium</keyword>
<protein>
    <recommendedName>
        <fullName evidence="2">Isoprenyl transferase</fullName>
        <ecNumber evidence="2">2.5.1.-</ecNumber>
    </recommendedName>
</protein>
<dbReference type="PANTHER" id="PTHR10291">
    <property type="entry name" value="DEHYDRODOLICHYL DIPHOSPHATE SYNTHASE FAMILY MEMBER"/>
    <property type="match status" value="1"/>
</dbReference>
<accession>A0A6L5GS79</accession>
<dbReference type="SUPFAM" id="SSF64005">
    <property type="entry name" value="Undecaprenyl diphosphate synthase"/>
    <property type="match status" value="1"/>
</dbReference>
<evidence type="ECO:0000313" key="3">
    <source>
        <dbReference type="EMBL" id="MQM73105.1"/>
    </source>
</evidence>
<evidence type="ECO:0000256" key="1">
    <source>
        <dbReference type="ARBA" id="ARBA00022679"/>
    </source>
</evidence>
<feature type="binding site" evidence="2">
    <location>
        <begin position="23"/>
        <end position="26"/>
    </location>
    <ligand>
        <name>substrate</name>
    </ligand>
</feature>
<feature type="active site" evidence="2">
    <location>
        <position position="22"/>
    </location>
</feature>
<comment type="similarity">
    <text evidence="2">Belongs to the UPP synthase family.</text>
</comment>
<organism evidence="3 4">
    <name type="scientific">Candidatus Pseudoramibacter fermentans</name>
    <dbReference type="NCBI Taxonomy" id="2594427"/>
    <lineage>
        <taxon>Bacteria</taxon>
        <taxon>Bacillati</taxon>
        <taxon>Bacillota</taxon>
        <taxon>Clostridia</taxon>
        <taxon>Eubacteriales</taxon>
        <taxon>Eubacteriaceae</taxon>
        <taxon>Pseudoramibacter</taxon>
    </lineage>
</organism>
<feature type="binding site" evidence="2">
    <location>
        <position position="35"/>
    </location>
    <ligand>
        <name>substrate</name>
    </ligand>
</feature>
<sequence length="239" mass="27415">MEIDGYNIDESRLPRHVAIIMDGNGRWATKRKMPRVFGHRSAMKAVRKAITTASDLGIEVLTLYAFSTENWKRSAEEVSGLMHLAIRYFLNEIRSMNDRDIRVRVIGDMSGLPEGVQKAAKKMLDDTADNQGMILNLALNYGGREELVHAVKGIADDGISPDHIDEALIDRYLYTAGQPDPDLVVRTSGEKRLSNFLLWQIAYAEFIFDDILWPDFDEKCFYKWIVEYQHRNRRYGGVK</sequence>
<feature type="binding site" evidence="2">
    <location>
        <begin position="192"/>
        <end position="194"/>
    </location>
    <ligand>
        <name>substrate</name>
    </ligand>
</feature>
<keyword evidence="2" id="KW-0479">Metal-binding</keyword>
<evidence type="ECO:0000313" key="4">
    <source>
        <dbReference type="Proteomes" id="UP000473648"/>
    </source>
</evidence>
<reference evidence="3" key="1">
    <citation type="journal article" date="2020" name="Appl. Environ. Microbiol.">
        <title>Medium-Chain Fatty Acid Synthesis by 'Candidatus Weimeria bifida' gen. nov., sp. nov., and 'Candidatus Pseudoramibacter fermentans' sp. nov.</title>
        <authorList>
            <person name="Scarborough M.J."/>
            <person name="Myers K.S."/>
            <person name="Donohue T.J."/>
            <person name="Noguera D.R."/>
        </authorList>
    </citation>
    <scope>NUCLEOTIDE SEQUENCE</scope>
    <source>
        <strain evidence="3">EUB1.1</strain>
    </source>
</reference>
<dbReference type="GO" id="GO:0000287">
    <property type="term" value="F:magnesium ion binding"/>
    <property type="evidence" value="ECO:0007669"/>
    <property type="project" value="UniProtKB-UniRule"/>
</dbReference>
<dbReference type="EC" id="2.5.1.-" evidence="2"/>
<dbReference type="InterPro" id="IPR001441">
    <property type="entry name" value="UPP_synth-like"/>
</dbReference>
<name>A0A6L5GS79_9FIRM</name>
<dbReference type="InterPro" id="IPR018520">
    <property type="entry name" value="UPP_synth-like_CS"/>
</dbReference>
<proteinExistence type="inferred from homology"/>
<comment type="subunit">
    <text evidence="2">Homodimer.</text>
</comment>
<feature type="binding site" evidence="2">
    <location>
        <position position="22"/>
    </location>
    <ligand>
        <name>Mg(2+)</name>
        <dbReference type="ChEBI" id="CHEBI:18420"/>
    </ligand>
</feature>
<keyword evidence="1 2" id="KW-0808">Transferase</keyword>
<feature type="binding site" evidence="2">
    <location>
        <begin position="67"/>
        <end position="69"/>
    </location>
    <ligand>
        <name>substrate</name>
    </ligand>
</feature>
<feature type="binding site" evidence="2">
    <location>
        <position position="73"/>
    </location>
    <ligand>
        <name>substrate</name>
    </ligand>
</feature>
<feature type="binding site" evidence="2">
    <location>
        <position position="205"/>
    </location>
    <ligand>
        <name>Mg(2+)</name>
        <dbReference type="ChEBI" id="CHEBI:18420"/>
    </ligand>
</feature>
<feature type="binding site" evidence="2">
    <location>
        <position position="27"/>
    </location>
    <ligand>
        <name>substrate</name>
    </ligand>
</feature>
<dbReference type="NCBIfam" id="NF011405">
    <property type="entry name" value="PRK14830.1"/>
    <property type="match status" value="1"/>
</dbReference>
<dbReference type="Proteomes" id="UP000473648">
    <property type="component" value="Unassembled WGS sequence"/>
</dbReference>
<comment type="cofactor">
    <cofactor evidence="2">
        <name>Mg(2+)</name>
        <dbReference type="ChEBI" id="CHEBI:18420"/>
    </cofactor>
    <text evidence="2">Binds 2 magnesium ions per subunit.</text>
</comment>
<dbReference type="NCBIfam" id="TIGR00055">
    <property type="entry name" value="uppS"/>
    <property type="match status" value="1"/>
</dbReference>
<dbReference type="GO" id="GO:0016094">
    <property type="term" value="P:polyprenol biosynthetic process"/>
    <property type="evidence" value="ECO:0007669"/>
    <property type="project" value="TreeGrafter"/>
</dbReference>
<dbReference type="CDD" id="cd00475">
    <property type="entry name" value="Cis_IPPS"/>
    <property type="match status" value="1"/>
</dbReference>
<feature type="binding site" evidence="2">
    <location>
        <position position="39"/>
    </location>
    <ligand>
        <name>substrate</name>
    </ligand>
</feature>
<feature type="binding site" evidence="2">
    <location>
        <position position="186"/>
    </location>
    <ligand>
        <name>substrate</name>
    </ligand>
</feature>
<evidence type="ECO:0000256" key="2">
    <source>
        <dbReference type="HAMAP-Rule" id="MF_01139"/>
    </source>
</evidence>
<feature type="binding site" evidence="2">
    <location>
        <position position="71"/>
    </location>
    <ligand>
        <name>substrate</name>
    </ligand>
</feature>
<gene>
    <name evidence="3" type="ORF">FRC53_06755</name>
</gene>
<dbReference type="PANTHER" id="PTHR10291:SF0">
    <property type="entry name" value="DEHYDRODOLICHYL DIPHOSPHATE SYNTHASE 2"/>
    <property type="match status" value="1"/>
</dbReference>
<dbReference type="FunFam" id="3.40.1180.10:FF:000001">
    <property type="entry name" value="(2E,6E)-farnesyl-diphosphate-specific ditrans,polycis-undecaprenyl-diphosphate synthase"/>
    <property type="match status" value="1"/>
</dbReference>
<dbReference type="EMBL" id="VOGB01000004">
    <property type="protein sequence ID" value="MQM73105.1"/>
    <property type="molecule type" value="Genomic_DNA"/>
</dbReference>
<comment type="function">
    <text evidence="2">Catalyzes the condensation of isopentenyl diphosphate (IPP) with allylic pyrophosphates generating different type of terpenoids.</text>
</comment>
<feature type="active site" description="Proton acceptor" evidence="2">
    <location>
        <position position="70"/>
    </location>
</feature>
<keyword evidence="4" id="KW-1185">Reference proteome</keyword>
<dbReference type="PROSITE" id="PS01066">
    <property type="entry name" value="UPP_SYNTHASE"/>
    <property type="match status" value="1"/>
</dbReference>
<dbReference type="InterPro" id="IPR036424">
    <property type="entry name" value="UPP_synth-like_sf"/>
</dbReference>
<dbReference type="AlphaFoldDB" id="A0A6L5GS79"/>
<comment type="caution">
    <text evidence="3">The sequence shown here is derived from an EMBL/GenBank/DDBJ whole genome shotgun (WGS) entry which is preliminary data.</text>
</comment>
<dbReference type="HAMAP" id="MF_01139">
    <property type="entry name" value="ISPT"/>
    <property type="match status" value="1"/>
</dbReference>
<dbReference type="GO" id="GO:0045547">
    <property type="term" value="F:ditrans,polycis-polyprenyl diphosphate synthase [(2E,6E)-farnesyl diphosphate specific] activity"/>
    <property type="evidence" value="ECO:0007669"/>
    <property type="project" value="TreeGrafter"/>
</dbReference>
<dbReference type="Pfam" id="PF01255">
    <property type="entry name" value="Prenyltransf"/>
    <property type="match status" value="1"/>
</dbReference>
<dbReference type="Gene3D" id="3.40.1180.10">
    <property type="entry name" value="Decaprenyl diphosphate synthase-like"/>
    <property type="match status" value="1"/>
</dbReference>